<evidence type="ECO:0000256" key="4">
    <source>
        <dbReference type="ARBA" id="ARBA00022840"/>
    </source>
</evidence>
<dbReference type="SMART" id="SM00490">
    <property type="entry name" value="HELICc"/>
    <property type="match status" value="1"/>
</dbReference>
<proteinExistence type="predicted"/>
<dbReference type="EnsemblMetazoa" id="tetur01g15930.1">
    <property type="protein sequence ID" value="tetur01g15930.1"/>
    <property type="gene ID" value="tetur01g15930"/>
</dbReference>
<keyword evidence="3" id="KW-0347">Helicase</keyword>
<organism evidence="8 9">
    <name type="scientific">Tetranychus urticae</name>
    <name type="common">Two-spotted spider mite</name>
    <dbReference type="NCBI Taxonomy" id="32264"/>
    <lineage>
        <taxon>Eukaryota</taxon>
        <taxon>Metazoa</taxon>
        <taxon>Ecdysozoa</taxon>
        <taxon>Arthropoda</taxon>
        <taxon>Chelicerata</taxon>
        <taxon>Arachnida</taxon>
        <taxon>Acari</taxon>
        <taxon>Acariformes</taxon>
        <taxon>Trombidiformes</taxon>
        <taxon>Prostigmata</taxon>
        <taxon>Eleutherengona</taxon>
        <taxon>Raphignathae</taxon>
        <taxon>Tetranychoidea</taxon>
        <taxon>Tetranychidae</taxon>
        <taxon>Tetranychus</taxon>
    </lineage>
</organism>
<dbReference type="GO" id="GO:0070478">
    <property type="term" value="P:nuclear-transcribed mRNA catabolic process, 3'-5' exonucleolytic nonsense-mediated decay"/>
    <property type="evidence" value="ECO:0007669"/>
    <property type="project" value="TreeGrafter"/>
</dbReference>
<dbReference type="PIRSF" id="PIRSF005198">
    <property type="entry name" value="Antiviral_helicase_SKI2"/>
    <property type="match status" value="1"/>
</dbReference>
<evidence type="ECO:0000259" key="7">
    <source>
        <dbReference type="PROSITE" id="PS51194"/>
    </source>
</evidence>
<protein>
    <recommendedName>
        <fullName evidence="10">Helicase ATP-binding domain-containing protein</fullName>
    </recommendedName>
</protein>
<dbReference type="InterPro" id="IPR014001">
    <property type="entry name" value="Helicase_ATP-bd"/>
</dbReference>
<dbReference type="Pfam" id="PF00271">
    <property type="entry name" value="Helicase_C"/>
    <property type="match status" value="1"/>
</dbReference>
<dbReference type="FunFam" id="3.40.50.300:FF:000447">
    <property type="entry name" value="helicase SKI2W isoform X2"/>
    <property type="match status" value="1"/>
</dbReference>
<keyword evidence="9" id="KW-1185">Reference proteome</keyword>
<dbReference type="InterPro" id="IPR011545">
    <property type="entry name" value="DEAD/DEAH_box_helicase_dom"/>
</dbReference>
<evidence type="ECO:0000256" key="2">
    <source>
        <dbReference type="ARBA" id="ARBA00022801"/>
    </source>
</evidence>
<dbReference type="GO" id="GO:0016787">
    <property type="term" value="F:hydrolase activity"/>
    <property type="evidence" value="ECO:0007669"/>
    <property type="project" value="UniProtKB-KW"/>
</dbReference>
<sequence>MASVVSLSVKNLPKKADSLFKSTEFAEILDVDQELPPFSELIPSPAFTYPFELDTFQKQAILCLEDKKNVFVAAHTSAGKTVVAEYAIALSIKRNLTRVVYTSPIKALSNQKFRDFCTTFGSSNIGILTGDVQIRNEAPCLIMTTEILLHMLYRGASLVQDIEWVIFDEVHYVNDPERGHVWEEVFIMLPHHINIVLLSATVPNVVDFADWLGRTRKSKIHVVYTTKRPVPLEHYLYTGCDGKTINEKFLLIDSQGKLREENYRKAMAAKKERESKYHKSFGPINKSSMGSDKTVRQTYITVIRHLAKEQQLPVIIFTFSRRRCDQYARMLASPLDLTTAEEKGRIQRFIHRSLLRLKAVDRSIPQIKEITGLLKNGLGIHHSGILPLLKEITEILFTEGLVRALFATETFSMGINMPARSVIFDSIQKHDGKVFRDLEPSEYIQMAGRAGRRGKDKTGNVLILCKGDIPEMSILARMTVGKATELQSQFRLTYSMILNNLRVREHIRIESIMERSFGEHSTQKMASQRTEEVKELQEQLSCIQLESCEFCGDLREFCNDVIDCRRLRKEAMPIICQHPFMLGIIYDSRTASKETIFDVLGLFPEDIVSYNGEVNNLRFISTKVFPSDIIMILKDIVDGADFRIQREKDGLSLSERPVTKKCIENTLNLLAGHSHERPLSCSMGIFFLDEIDPIKEMGLNKLDQVEVFDSLEVKRNHLRSRECLICPNFLNHFKIMMTRISLETKLSRAKFELSRESLSCLPDYECKVNVLKSLDYITDDEEMVLKLKGKIGCSMSEHELILTELITENLLADLSPPYIASLLSIFVYQQNSEPPEFDETMKKLLTKTRDIALNIGQLQQKFGSKMPAQDFVNQLKDGLMVVVYKWACGMPFAEIMQLTQVQEGLIVRCIQRLDELLKDLKGAAEVMGNPNLAEKMDETSEKIRRDIVFAASLYIQDDEGDIDDQIIDEDELIGELMAP</sequence>
<dbReference type="PROSITE" id="PS51194">
    <property type="entry name" value="HELICASE_CTER"/>
    <property type="match status" value="1"/>
</dbReference>
<evidence type="ECO:0008006" key="10">
    <source>
        <dbReference type="Google" id="ProtNLM"/>
    </source>
</evidence>
<accession>T1JTY9</accession>
<dbReference type="AlphaFoldDB" id="T1JTY9"/>
<keyword evidence="2" id="KW-0378">Hydrolase</keyword>
<dbReference type="Pfam" id="PF13234">
    <property type="entry name" value="MTR4_beta-barrel"/>
    <property type="match status" value="1"/>
</dbReference>
<dbReference type="PANTHER" id="PTHR12131">
    <property type="entry name" value="ATP-DEPENDENT RNA AND DNA HELICASE"/>
    <property type="match status" value="1"/>
</dbReference>
<evidence type="ECO:0000259" key="6">
    <source>
        <dbReference type="PROSITE" id="PS51192"/>
    </source>
</evidence>
<dbReference type="Pfam" id="PF08148">
    <property type="entry name" value="DSHCT"/>
    <property type="match status" value="1"/>
</dbReference>
<dbReference type="GO" id="GO:0003723">
    <property type="term" value="F:RNA binding"/>
    <property type="evidence" value="ECO:0007669"/>
    <property type="project" value="InterPro"/>
</dbReference>
<evidence type="ECO:0000313" key="8">
    <source>
        <dbReference type="EnsemblMetazoa" id="tetur01g15930.1"/>
    </source>
</evidence>
<dbReference type="EMBL" id="CAEY01000486">
    <property type="status" value="NOT_ANNOTATED_CDS"/>
    <property type="molecule type" value="Genomic_DNA"/>
</dbReference>
<dbReference type="GO" id="GO:0003724">
    <property type="term" value="F:RNA helicase activity"/>
    <property type="evidence" value="ECO:0007669"/>
    <property type="project" value="UniProtKB-EC"/>
</dbReference>
<dbReference type="SUPFAM" id="SSF52540">
    <property type="entry name" value="P-loop containing nucleoside triphosphate hydrolases"/>
    <property type="match status" value="1"/>
</dbReference>
<keyword evidence="4" id="KW-0067">ATP-binding</keyword>
<evidence type="ECO:0000256" key="1">
    <source>
        <dbReference type="ARBA" id="ARBA00022741"/>
    </source>
</evidence>
<dbReference type="Pfam" id="PF21408">
    <property type="entry name" value="MTR4-like_stalk"/>
    <property type="match status" value="1"/>
</dbReference>
<dbReference type="InterPro" id="IPR048392">
    <property type="entry name" value="MTR4-like_stalk"/>
</dbReference>
<name>T1JTY9_TETUR</name>
<reference evidence="8" key="2">
    <citation type="submission" date="2015-06" db="UniProtKB">
        <authorList>
            <consortium name="EnsemblMetazoa"/>
        </authorList>
    </citation>
    <scope>IDENTIFICATION</scope>
</reference>
<dbReference type="InterPro" id="IPR050699">
    <property type="entry name" value="RNA-DNA_Helicase"/>
</dbReference>
<dbReference type="eggNOG" id="KOG0947">
    <property type="taxonomic scope" value="Eukaryota"/>
</dbReference>
<reference evidence="9" key="1">
    <citation type="submission" date="2011-08" db="EMBL/GenBank/DDBJ databases">
        <authorList>
            <person name="Rombauts S."/>
        </authorList>
    </citation>
    <scope>NUCLEOTIDE SEQUENCE</scope>
    <source>
        <strain evidence="9">London</strain>
    </source>
</reference>
<dbReference type="STRING" id="32264.T1JTY9"/>
<dbReference type="Pfam" id="PF00270">
    <property type="entry name" value="DEAD"/>
    <property type="match status" value="1"/>
</dbReference>
<dbReference type="Gene3D" id="3.40.50.300">
    <property type="entry name" value="P-loop containing nucleotide triphosphate hydrolases"/>
    <property type="match status" value="2"/>
</dbReference>
<dbReference type="InterPro" id="IPR001650">
    <property type="entry name" value="Helicase_C-like"/>
</dbReference>
<dbReference type="HOGENOM" id="CLU_002902_0_0_1"/>
<dbReference type="GO" id="GO:0055087">
    <property type="term" value="C:Ski complex"/>
    <property type="evidence" value="ECO:0007669"/>
    <property type="project" value="TreeGrafter"/>
</dbReference>
<dbReference type="Proteomes" id="UP000015104">
    <property type="component" value="Unassembled WGS sequence"/>
</dbReference>
<evidence type="ECO:0000256" key="5">
    <source>
        <dbReference type="ARBA" id="ARBA00047984"/>
    </source>
</evidence>
<dbReference type="InterPro" id="IPR012961">
    <property type="entry name" value="Ski2/MTR4_C"/>
</dbReference>
<evidence type="ECO:0000313" key="9">
    <source>
        <dbReference type="Proteomes" id="UP000015104"/>
    </source>
</evidence>
<comment type="catalytic activity">
    <reaction evidence="5">
        <text>ATP + H2O = ADP + phosphate + H(+)</text>
        <dbReference type="Rhea" id="RHEA:13065"/>
        <dbReference type="ChEBI" id="CHEBI:15377"/>
        <dbReference type="ChEBI" id="CHEBI:15378"/>
        <dbReference type="ChEBI" id="CHEBI:30616"/>
        <dbReference type="ChEBI" id="CHEBI:43474"/>
        <dbReference type="ChEBI" id="CHEBI:456216"/>
        <dbReference type="EC" id="3.6.4.13"/>
    </reaction>
</comment>
<dbReference type="InterPro" id="IPR027417">
    <property type="entry name" value="P-loop_NTPase"/>
</dbReference>
<dbReference type="PROSITE" id="PS51192">
    <property type="entry name" value="HELICASE_ATP_BIND_1"/>
    <property type="match status" value="1"/>
</dbReference>
<dbReference type="Gene3D" id="1.10.3380.30">
    <property type="match status" value="1"/>
</dbReference>
<feature type="domain" description="Helicase ATP-binding" evidence="6">
    <location>
        <begin position="61"/>
        <end position="220"/>
    </location>
</feature>
<dbReference type="PANTHER" id="PTHR12131:SF1">
    <property type="entry name" value="ATP-DEPENDENT RNA HELICASE SUPV3L1, MITOCHONDRIAL-RELATED"/>
    <property type="match status" value="1"/>
</dbReference>
<keyword evidence="1" id="KW-0547">Nucleotide-binding</keyword>
<feature type="domain" description="Helicase C-terminal" evidence="7">
    <location>
        <begin position="301"/>
        <end position="502"/>
    </location>
</feature>
<dbReference type="FunFam" id="3.40.50.300:FF:000354">
    <property type="entry name" value="ATP-dependent RNA helicase SKI2"/>
    <property type="match status" value="1"/>
</dbReference>
<evidence type="ECO:0000256" key="3">
    <source>
        <dbReference type="ARBA" id="ARBA00022806"/>
    </source>
</evidence>
<dbReference type="SMART" id="SM01142">
    <property type="entry name" value="DSHCT"/>
    <property type="match status" value="1"/>
</dbReference>
<dbReference type="CDD" id="cd18795">
    <property type="entry name" value="SF2_C_Ski2"/>
    <property type="match status" value="1"/>
</dbReference>
<dbReference type="GO" id="GO:0005524">
    <property type="term" value="F:ATP binding"/>
    <property type="evidence" value="ECO:0007669"/>
    <property type="project" value="UniProtKB-KW"/>
</dbReference>
<dbReference type="SMART" id="SM00487">
    <property type="entry name" value="DEXDc"/>
    <property type="match status" value="1"/>
</dbReference>
<dbReference type="InterPro" id="IPR016438">
    <property type="entry name" value="SKI2-like"/>
</dbReference>
<dbReference type="InterPro" id="IPR025696">
    <property type="entry name" value="Beta-barrel_MTR4"/>
</dbReference>